<dbReference type="EMBL" id="LROM01000113">
    <property type="protein sequence ID" value="OEZ96078.1"/>
    <property type="molecule type" value="Genomic_DNA"/>
</dbReference>
<dbReference type="InterPro" id="IPR050201">
    <property type="entry name" value="Bacterial_glucokinase"/>
</dbReference>
<evidence type="ECO:0000313" key="5">
    <source>
        <dbReference type="EMBL" id="OEZ96078.1"/>
    </source>
</evidence>
<dbReference type="SUPFAM" id="SSF53067">
    <property type="entry name" value="Actin-like ATPase domain"/>
    <property type="match status" value="1"/>
</dbReference>
<proteinExistence type="inferred from homology"/>
<dbReference type="NCBIfam" id="TIGR00749">
    <property type="entry name" value="glk"/>
    <property type="match status" value="1"/>
</dbReference>
<comment type="caution">
    <text evidence="5">The sequence shown here is derived from an EMBL/GenBank/DDBJ whole genome shotgun (WGS) entry which is preliminary data.</text>
</comment>
<keyword evidence="2 3" id="KW-0418">Kinase</keyword>
<feature type="binding site" evidence="3">
    <location>
        <begin position="22"/>
        <end position="27"/>
    </location>
    <ligand>
        <name>ATP</name>
        <dbReference type="ChEBI" id="CHEBI:30616"/>
    </ligand>
</feature>
<dbReference type="Gene3D" id="3.40.367.20">
    <property type="match status" value="1"/>
</dbReference>
<evidence type="ECO:0000313" key="6">
    <source>
        <dbReference type="Proteomes" id="UP000175989"/>
    </source>
</evidence>
<dbReference type="GO" id="GO:0005536">
    <property type="term" value="F:D-glucose binding"/>
    <property type="evidence" value="ECO:0007669"/>
    <property type="project" value="InterPro"/>
</dbReference>
<evidence type="ECO:0000256" key="1">
    <source>
        <dbReference type="ARBA" id="ARBA00022679"/>
    </source>
</evidence>
<organism evidence="5 6">
    <name type="scientific">Duganella phyllosphaerae</name>
    <dbReference type="NCBI Taxonomy" id="762836"/>
    <lineage>
        <taxon>Bacteria</taxon>
        <taxon>Pseudomonadati</taxon>
        <taxon>Pseudomonadota</taxon>
        <taxon>Betaproteobacteria</taxon>
        <taxon>Burkholderiales</taxon>
        <taxon>Oxalobacteraceae</taxon>
        <taxon>Telluria group</taxon>
        <taxon>Duganella</taxon>
    </lineage>
</organism>
<dbReference type="RefSeq" id="WP_070250527.1">
    <property type="nucleotide sequence ID" value="NZ_LROM01000113.1"/>
</dbReference>
<dbReference type="HAMAP" id="MF_00524">
    <property type="entry name" value="Glucokinase"/>
    <property type="match status" value="1"/>
</dbReference>
<accession>A0A1E7WDN5</accession>
<gene>
    <name evidence="5" type="primary">glk_3</name>
    <name evidence="3" type="synonym">glk</name>
    <name evidence="5" type="ORF">DUPY_40410</name>
</gene>
<evidence type="ECO:0000256" key="3">
    <source>
        <dbReference type="HAMAP-Rule" id="MF_00524"/>
    </source>
</evidence>
<dbReference type="PANTHER" id="PTHR47690:SF1">
    <property type="entry name" value="GLUCOKINASE"/>
    <property type="match status" value="1"/>
</dbReference>
<protein>
    <recommendedName>
        <fullName evidence="3">Glucokinase</fullName>
        <ecNumber evidence="3">2.7.1.2</ecNumber>
    </recommendedName>
    <alternativeName>
        <fullName evidence="3">Glucose kinase</fullName>
    </alternativeName>
</protein>
<comment type="similarity">
    <text evidence="3 4">Belongs to the bacterial glucokinase family.</text>
</comment>
<keyword evidence="3" id="KW-0324">Glycolysis</keyword>
<comment type="catalytic activity">
    <reaction evidence="3">
        <text>D-glucose + ATP = D-glucose 6-phosphate + ADP + H(+)</text>
        <dbReference type="Rhea" id="RHEA:17825"/>
        <dbReference type="ChEBI" id="CHEBI:4167"/>
        <dbReference type="ChEBI" id="CHEBI:15378"/>
        <dbReference type="ChEBI" id="CHEBI:30616"/>
        <dbReference type="ChEBI" id="CHEBI:61548"/>
        <dbReference type="ChEBI" id="CHEBI:456216"/>
        <dbReference type="EC" id="2.7.1.2"/>
    </reaction>
</comment>
<dbReference type="PATRIC" id="fig|762836.4.peg.4165"/>
<dbReference type="AlphaFoldDB" id="A0A1E7WDN5"/>
<evidence type="ECO:0000256" key="2">
    <source>
        <dbReference type="ARBA" id="ARBA00022777"/>
    </source>
</evidence>
<dbReference type="Gene3D" id="3.30.420.40">
    <property type="match status" value="1"/>
</dbReference>
<dbReference type="GO" id="GO:0005829">
    <property type="term" value="C:cytosol"/>
    <property type="evidence" value="ECO:0007669"/>
    <property type="project" value="TreeGrafter"/>
</dbReference>
<keyword evidence="1 3" id="KW-0808">Transferase</keyword>
<dbReference type="GO" id="GO:0006096">
    <property type="term" value="P:glycolytic process"/>
    <property type="evidence" value="ECO:0007669"/>
    <property type="project" value="UniProtKB-UniRule"/>
</dbReference>
<dbReference type="PANTHER" id="PTHR47690">
    <property type="entry name" value="GLUCOKINASE"/>
    <property type="match status" value="1"/>
</dbReference>
<dbReference type="GO" id="GO:0005524">
    <property type="term" value="F:ATP binding"/>
    <property type="evidence" value="ECO:0007669"/>
    <property type="project" value="UniProtKB-UniRule"/>
</dbReference>
<dbReference type="EC" id="2.7.1.2" evidence="3"/>
<dbReference type="InterPro" id="IPR043129">
    <property type="entry name" value="ATPase_NBD"/>
</dbReference>
<dbReference type="Pfam" id="PF02685">
    <property type="entry name" value="Glucokinase"/>
    <property type="match status" value="1"/>
</dbReference>
<dbReference type="CDD" id="cd24008">
    <property type="entry name" value="ASKHA_NBD_GLK"/>
    <property type="match status" value="1"/>
</dbReference>
<dbReference type="NCBIfam" id="NF001416">
    <property type="entry name" value="PRK00292.1-3"/>
    <property type="match status" value="1"/>
</dbReference>
<dbReference type="OrthoDB" id="257751at2"/>
<dbReference type="InterPro" id="IPR003836">
    <property type="entry name" value="Glucokinase"/>
</dbReference>
<keyword evidence="3" id="KW-0547">Nucleotide-binding</keyword>
<sequence length="342" mass="35796">MTATPPPSSPINDFPGGPRLLADVGGTNARFALETAPGQIVAIDVLPCADYPTLAAALLSYLGSPLVAEVIGVEPGSIRHGAIAIANPVIGDMVRMTNHHWAFSIEALRCEVAFDTLLVVNDFTALASALPFLSSEQKRQVGGGAAVPGTPLGLIGAGTGLGVSGLIPGKDGWTALLSEGGHVTFSPANPVEVAILQYAWTEFEHVSAERLMSGAGIELIYRALAKRHGVVAQPLVAADISRRALSGECALCDEVIEVFCCMLGTIASNLVVTLGAQGGIYIGGGIVPKLGDRFHRSGFRNRFEHKGRFFQYLAQVPTWVITAQYPAFVGVSAILSERLASV</sequence>
<reference evidence="6" key="1">
    <citation type="journal article" date="2016" name="Front. Microbiol.">
        <title>Molecular Keys to the Janthinobacterium and Duganella spp. Interaction with the Plant Pathogen Fusarium graminearum.</title>
        <authorList>
            <person name="Haack F.S."/>
            <person name="Poehlein A."/>
            <person name="Kroger C."/>
            <person name="Voigt C.A."/>
            <person name="Piepenbring M."/>
            <person name="Bode H.B."/>
            <person name="Daniel R."/>
            <person name="Schafer W."/>
            <person name="Streit W.R."/>
        </authorList>
    </citation>
    <scope>NUCLEOTIDE SEQUENCE [LARGE SCALE GENOMIC DNA]</scope>
    <source>
        <strain evidence="6">T54</strain>
    </source>
</reference>
<keyword evidence="3" id="KW-0067">ATP-binding</keyword>
<dbReference type="Proteomes" id="UP000175989">
    <property type="component" value="Unassembled WGS sequence"/>
</dbReference>
<evidence type="ECO:0000256" key="4">
    <source>
        <dbReference type="RuleBase" id="RU004046"/>
    </source>
</evidence>
<keyword evidence="3" id="KW-0963">Cytoplasm</keyword>
<comment type="subcellular location">
    <subcellularLocation>
        <location evidence="3">Cytoplasm</location>
    </subcellularLocation>
</comment>
<keyword evidence="6" id="KW-1185">Reference proteome</keyword>
<dbReference type="GO" id="GO:0004340">
    <property type="term" value="F:glucokinase activity"/>
    <property type="evidence" value="ECO:0007669"/>
    <property type="project" value="UniProtKB-UniRule"/>
</dbReference>
<name>A0A1E7WDN5_9BURK</name>